<dbReference type="Pfam" id="PF14223">
    <property type="entry name" value="Retrotran_gag_2"/>
    <property type="match status" value="1"/>
</dbReference>
<gene>
    <name evidence="1" type="ORF">R1flu_015387</name>
</gene>
<name>A0ABD1YIU5_9MARC</name>
<proteinExistence type="predicted"/>
<reference evidence="1 2" key="1">
    <citation type="submission" date="2024-09" db="EMBL/GenBank/DDBJ databases">
        <title>Chromosome-scale assembly of Riccia fluitans.</title>
        <authorList>
            <person name="Paukszto L."/>
            <person name="Sawicki J."/>
            <person name="Karawczyk K."/>
            <person name="Piernik-Szablinska J."/>
            <person name="Szczecinska M."/>
            <person name="Mazdziarz M."/>
        </authorList>
    </citation>
    <scope>NUCLEOTIDE SEQUENCE [LARGE SCALE GENOMIC DNA]</scope>
    <source>
        <strain evidence="1">Rf_01</strain>
        <tissue evidence="1">Aerial parts of the thallus</tissue>
    </source>
</reference>
<dbReference type="EMBL" id="JBHFFA010000004">
    <property type="protein sequence ID" value="KAL2630701.1"/>
    <property type="molecule type" value="Genomic_DNA"/>
</dbReference>
<evidence type="ECO:0000313" key="2">
    <source>
        <dbReference type="Proteomes" id="UP001605036"/>
    </source>
</evidence>
<accession>A0ABD1YIU5</accession>
<organism evidence="1 2">
    <name type="scientific">Riccia fluitans</name>
    <dbReference type="NCBI Taxonomy" id="41844"/>
    <lineage>
        <taxon>Eukaryota</taxon>
        <taxon>Viridiplantae</taxon>
        <taxon>Streptophyta</taxon>
        <taxon>Embryophyta</taxon>
        <taxon>Marchantiophyta</taxon>
        <taxon>Marchantiopsida</taxon>
        <taxon>Marchantiidae</taxon>
        <taxon>Marchantiales</taxon>
        <taxon>Ricciaceae</taxon>
        <taxon>Riccia</taxon>
    </lineage>
</organism>
<keyword evidence="2" id="KW-1185">Reference proteome</keyword>
<evidence type="ECO:0000313" key="1">
    <source>
        <dbReference type="EMBL" id="KAL2630701.1"/>
    </source>
</evidence>
<comment type="caution">
    <text evidence="1">The sequence shown here is derived from an EMBL/GenBank/DDBJ whole genome shotgun (WGS) entry which is preliminary data.</text>
</comment>
<sequence>MVVMSKAEKQQLRKKKLTAFVLLKRSVSNEVKDLVAELAEFNEMILDTALVTKILNALPHSYGYFSAIAAGEEKIPSFTQLSGRLISEEDPGSLIKRTRKLRCMLASNSPCNTEDEVNPEDEDVATVYKMDKATVQLKTQLVVEDDSVVQLIHVIDVVEWDISKGLV</sequence>
<protein>
    <submittedName>
        <fullName evidence="1">Uncharacterized protein</fullName>
    </submittedName>
</protein>
<dbReference type="AlphaFoldDB" id="A0ABD1YIU5"/>
<dbReference type="Proteomes" id="UP001605036">
    <property type="component" value="Unassembled WGS sequence"/>
</dbReference>